<feature type="non-terminal residue" evidence="2">
    <location>
        <position position="325"/>
    </location>
</feature>
<dbReference type="AlphaFoldDB" id="A0A382NIY0"/>
<feature type="domain" description="Phosphoadenosine phosphosulphate reductase" evidence="1">
    <location>
        <begin position="24"/>
        <end position="205"/>
    </location>
</feature>
<proteinExistence type="predicted"/>
<dbReference type="InterPro" id="IPR014729">
    <property type="entry name" value="Rossmann-like_a/b/a_fold"/>
</dbReference>
<dbReference type="PANTHER" id="PTHR43196:SF2">
    <property type="entry name" value="PHOSPHOADENOSINE PHOSPHOSULFATE REDUCTASE"/>
    <property type="match status" value="1"/>
</dbReference>
<reference evidence="2" key="1">
    <citation type="submission" date="2018-05" db="EMBL/GenBank/DDBJ databases">
        <authorList>
            <person name="Lanie J.A."/>
            <person name="Ng W.-L."/>
            <person name="Kazmierczak K.M."/>
            <person name="Andrzejewski T.M."/>
            <person name="Davidsen T.M."/>
            <person name="Wayne K.J."/>
            <person name="Tettelin H."/>
            <person name="Glass J.I."/>
            <person name="Rusch D."/>
            <person name="Podicherti R."/>
            <person name="Tsui H.-C.T."/>
            <person name="Winkler M.E."/>
        </authorList>
    </citation>
    <scope>NUCLEOTIDE SEQUENCE</scope>
</reference>
<dbReference type="InterPro" id="IPR050128">
    <property type="entry name" value="Sulfate_adenylyltrnsfr_sub2"/>
</dbReference>
<dbReference type="SUPFAM" id="SSF52402">
    <property type="entry name" value="Adenine nucleotide alpha hydrolases-like"/>
    <property type="match status" value="1"/>
</dbReference>
<dbReference type="PANTHER" id="PTHR43196">
    <property type="entry name" value="SULFATE ADENYLYLTRANSFERASE SUBUNIT 2"/>
    <property type="match status" value="1"/>
</dbReference>
<evidence type="ECO:0000313" key="2">
    <source>
        <dbReference type="EMBL" id="SVC61159.1"/>
    </source>
</evidence>
<dbReference type="GO" id="GO:0003824">
    <property type="term" value="F:catalytic activity"/>
    <property type="evidence" value="ECO:0007669"/>
    <property type="project" value="InterPro"/>
</dbReference>
<dbReference type="Gene3D" id="3.40.50.620">
    <property type="entry name" value="HUPs"/>
    <property type="match status" value="1"/>
</dbReference>
<name>A0A382NIY0_9ZZZZ</name>
<sequence length="325" mass="37365">MTDVDPDKKTQMTLAAAKVMPRGAVCFSGGKDSAAMLIRMLELGTYPIDAIFFADTEKEFPDLYAYIKQVEEYIQKRFDPNLRVQFTKSKKSWDDWFYGAVVRGANEGKIRGAPLRAYPCWWAREAKVYPLQRATKDFDRVFIGIAADESHRVTTQTDKNSLKNEYPLVDWGWSEQDCFDYLDKLGLMNELYVNFTRLGCFHCIKQPASSWWSLYQGYPDLWEEAKRWDEESVRVTTFMENGDPSPSGKHGLRSAEPGTDGWLLSEMEERFKEGWIPEGRTKFDCDSCDAVRFVAQGQMSVEDFVDSDDNAHERMGLIDKETPAC</sequence>
<gene>
    <name evidence="2" type="ORF">METZ01_LOCUS314013</name>
</gene>
<organism evidence="2">
    <name type="scientific">marine metagenome</name>
    <dbReference type="NCBI Taxonomy" id="408172"/>
    <lineage>
        <taxon>unclassified sequences</taxon>
        <taxon>metagenomes</taxon>
        <taxon>ecological metagenomes</taxon>
    </lineage>
</organism>
<dbReference type="EMBL" id="UINC01100813">
    <property type="protein sequence ID" value="SVC61159.1"/>
    <property type="molecule type" value="Genomic_DNA"/>
</dbReference>
<evidence type="ECO:0000259" key="1">
    <source>
        <dbReference type="Pfam" id="PF01507"/>
    </source>
</evidence>
<dbReference type="InterPro" id="IPR002500">
    <property type="entry name" value="PAPS_reduct_dom"/>
</dbReference>
<dbReference type="Pfam" id="PF01507">
    <property type="entry name" value="PAPS_reduct"/>
    <property type="match status" value="1"/>
</dbReference>
<accession>A0A382NIY0</accession>
<protein>
    <recommendedName>
        <fullName evidence="1">Phosphoadenosine phosphosulphate reductase domain-containing protein</fullName>
    </recommendedName>
</protein>